<feature type="transmembrane region" description="Helical" evidence="2">
    <location>
        <begin position="26"/>
        <end position="49"/>
    </location>
</feature>
<name>A0AAN8FY57_TRICO</name>
<dbReference type="InterPro" id="IPR004151">
    <property type="entry name" value="7TM_GPCR_serpentine_rcpt_Sre"/>
</dbReference>
<dbReference type="GO" id="GO:0016020">
    <property type="term" value="C:membrane"/>
    <property type="evidence" value="ECO:0007669"/>
    <property type="project" value="InterPro"/>
</dbReference>
<reference evidence="3 4" key="1">
    <citation type="submission" date="2019-10" db="EMBL/GenBank/DDBJ databases">
        <title>Assembly and Annotation for the nematode Trichostrongylus colubriformis.</title>
        <authorList>
            <person name="Martin J."/>
        </authorList>
    </citation>
    <scope>NUCLEOTIDE SEQUENCE [LARGE SCALE GENOMIC DNA]</scope>
    <source>
        <strain evidence="3">G859</strain>
        <tissue evidence="3">Whole worm</tissue>
    </source>
</reference>
<dbReference type="Proteomes" id="UP001331761">
    <property type="component" value="Unassembled WGS sequence"/>
</dbReference>
<keyword evidence="2" id="KW-0812">Transmembrane</keyword>
<keyword evidence="2" id="KW-1133">Transmembrane helix</keyword>
<dbReference type="PANTHER" id="PTHR23128">
    <property type="entry name" value="SERPENTINE RECEPTOR, CLASS E (EPSILON)-RELATED"/>
    <property type="match status" value="1"/>
</dbReference>
<dbReference type="PANTHER" id="PTHR23128:SF132">
    <property type="entry name" value="SERPENTINE RECEPTOR, CLASS E (EPSILON)-RELATED"/>
    <property type="match status" value="1"/>
</dbReference>
<protein>
    <submittedName>
        <fullName evidence="3">Uncharacterized protein</fullName>
    </submittedName>
</protein>
<keyword evidence="2" id="KW-0472">Membrane</keyword>
<sequence>MELIIRGIRFMVTAISPTPYDLSYPLIWILFVIEFLATCYSFVSIPPLLRILEKTSLFQKNLVRITQASLVIFYPNLLARAILFIYEVGILKREGTFNVISLAAFTATFLISCCLAYIILFRRDSAKLRDINKDIQPESVQYTLSTKFQLTENLRVMKILMYLSMVLAGSAVVSCLLFVLSGRVLIAYPYWSQVCYSLVNVCVALWFDVTIAVFMVVLDMVHLRSLPFHRFKIKTVLKSRTINDHRGASNAYFNQLSRSWRM</sequence>
<comment type="similarity">
    <text evidence="1">Belongs to the nematode receptor-like protein sre family.</text>
</comment>
<organism evidence="3 4">
    <name type="scientific">Trichostrongylus colubriformis</name>
    <name type="common">Black scour worm</name>
    <dbReference type="NCBI Taxonomy" id="6319"/>
    <lineage>
        <taxon>Eukaryota</taxon>
        <taxon>Metazoa</taxon>
        <taxon>Ecdysozoa</taxon>
        <taxon>Nematoda</taxon>
        <taxon>Chromadorea</taxon>
        <taxon>Rhabditida</taxon>
        <taxon>Rhabditina</taxon>
        <taxon>Rhabditomorpha</taxon>
        <taxon>Strongyloidea</taxon>
        <taxon>Trichostrongylidae</taxon>
        <taxon>Trichostrongylus</taxon>
    </lineage>
</organism>
<evidence type="ECO:0000256" key="2">
    <source>
        <dbReference type="SAM" id="Phobius"/>
    </source>
</evidence>
<keyword evidence="4" id="KW-1185">Reference proteome</keyword>
<dbReference type="Pfam" id="PF03125">
    <property type="entry name" value="Sre"/>
    <property type="match status" value="1"/>
</dbReference>
<feature type="transmembrane region" description="Helical" evidence="2">
    <location>
        <begin position="159"/>
        <end position="186"/>
    </location>
</feature>
<feature type="transmembrane region" description="Helical" evidence="2">
    <location>
        <begin position="198"/>
        <end position="221"/>
    </location>
</feature>
<dbReference type="GO" id="GO:0007606">
    <property type="term" value="P:sensory perception of chemical stimulus"/>
    <property type="evidence" value="ECO:0007669"/>
    <property type="project" value="InterPro"/>
</dbReference>
<evidence type="ECO:0000256" key="1">
    <source>
        <dbReference type="ARBA" id="ARBA00006803"/>
    </source>
</evidence>
<comment type="caution">
    <text evidence="3">The sequence shown here is derived from an EMBL/GenBank/DDBJ whole genome shotgun (WGS) entry which is preliminary data.</text>
</comment>
<gene>
    <name evidence="3" type="ORF">GCK32_014127</name>
</gene>
<dbReference type="AlphaFoldDB" id="A0AAN8FY57"/>
<accession>A0AAN8FY57</accession>
<feature type="transmembrane region" description="Helical" evidence="2">
    <location>
        <begin position="97"/>
        <end position="120"/>
    </location>
</feature>
<evidence type="ECO:0000313" key="4">
    <source>
        <dbReference type="Proteomes" id="UP001331761"/>
    </source>
</evidence>
<feature type="transmembrane region" description="Helical" evidence="2">
    <location>
        <begin position="70"/>
        <end position="91"/>
    </location>
</feature>
<proteinExistence type="inferred from homology"/>
<dbReference type="EMBL" id="WIXE01000474">
    <property type="protein sequence ID" value="KAK5986550.1"/>
    <property type="molecule type" value="Genomic_DNA"/>
</dbReference>
<evidence type="ECO:0000313" key="3">
    <source>
        <dbReference type="EMBL" id="KAK5986550.1"/>
    </source>
</evidence>